<gene>
    <name evidence="16" type="ORF">NQF64_05810</name>
</gene>
<keyword evidence="7" id="KW-0479">Metal-binding</keyword>
<accession>A0ABT3W6R0</accession>
<dbReference type="RefSeq" id="WP_266106783.1">
    <property type="nucleotide sequence ID" value="NZ_JANIDW010000002.1"/>
</dbReference>
<comment type="cofactor">
    <cofactor evidence="12">
        <name>heme b</name>
        <dbReference type="ChEBI" id="CHEBI:60344"/>
    </cofactor>
    <text evidence="12">Binds 2 heme groups non-covalently.</text>
</comment>
<evidence type="ECO:0000256" key="5">
    <source>
        <dbReference type="ARBA" id="ARBA00022660"/>
    </source>
</evidence>
<feature type="transmembrane region" description="Helical" evidence="13">
    <location>
        <begin position="155"/>
        <end position="176"/>
    </location>
</feature>
<dbReference type="InterPro" id="IPR005797">
    <property type="entry name" value="Cyt_b/b6_N"/>
</dbReference>
<comment type="subunit">
    <text evidence="2 12">The main subunits of complex b-c1 are: cytochrome b, cytochrome c1 and the Rieske protein.</text>
</comment>
<dbReference type="SUPFAM" id="SSF81648">
    <property type="entry name" value="a domain/subunit of cytochrome bc1 complex (Ubiquinol-cytochrome c reductase)"/>
    <property type="match status" value="1"/>
</dbReference>
<dbReference type="Gene3D" id="1.20.810.10">
    <property type="entry name" value="Cytochrome Bc1 Complex, Chain C"/>
    <property type="match status" value="1"/>
</dbReference>
<keyword evidence="11 13" id="KW-0472">Membrane</keyword>
<keyword evidence="4 12" id="KW-0349">Heme</keyword>
<dbReference type="PROSITE" id="PS51003">
    <property type="entry name" value="CYTB_CTER"/>
    <property type="match status" value="1"/>
</dbReference>
<evidence type="ECO:0000256" key="9">
    <source>
        <dbReference type="ARBA" id="ARBA00022989"/>
    </source>
</evidence>
<dbReference type="InterPro" id="IPR005798">
    <property type="entry name" value="Cyt_b/b6_C"/>
</dbReference>
<keyword evidence="8 12" id="KW-0249">Electron transport</keyword>
<keyword evidence="6 12" id="KW-0812">Transmembrane</keyword>
<dbReference type="PANTHER" id="PTHR19271">
    <property type="entry name" value="CYTOCHROME B"/>
    <property type="match status" value="1"/>
</dbReference>
<keyword evidence="3 12" id="KW-0813">Transport</keyword>
<evidence type="ECO:0000256" key="13">
    <source>
        <dbReference type="SAM" id="Phobius"/>
    </source>
</evidence>
<dbReference type="CDD" id="cd00284">
    <property type="entry name" value="Cytochrome_b_N"/>
    <property type="match status" value="1"/>
</dbReference>
<keyword evidence="9 13" id="KW-1133">Transmembrane helix</keyword>
<comment type="caution">
    <text evidence="16">The sequence shown here is derived from an EMBL/GenBank/DDBJ whole genome shotgun (WGS) entry which is preliminary data.</text>
</comment>
<evidence type="ECO:0000256" key="10">
    <source>
        <dbReference type="ARBA" id="ARBA00023004"/>
    </source>
</evidence>
<feature type="transmembrane region" description="Helical" evidence="13">
    <location>
        <begin position="242"/>
        <end position="262"/>
    </location>
</feature>
<comment type="similarity">
    <text evidence="12">Belongs to the cytochrome b family.</text>
</comment>
<sequence>MMNHTPTPPSHWLDRRLPFLRPFCRHMARFPMPPVNLLWTIGACLIAAFGLMIVSGIFLALHYQPDMTQAFESIEAIERRVPSGWLVRSIHTGGVSMLFAALYLHIGRGLWYGSYKAPRELVWLSGLIVMLLFMVTAFAGYVLPWGQMSYWGATVITHAVDAVPAIGHPLLVYLLGEETLGNIALHRFFILHFTLGFIIATLIGLHIICLHGTGSSNPTLDSPQPDKTTRPFAPFYVVKDSLAVCIFLALLAGLIFFLPGLLSKIDNITPANPLKTPADITPEWYLAPWFAMLRAIPSRLGGLIIAASSLLVLFALPWLDISPRHNATYRPFIRIGMGLFFLAFLTLIVAGLQPATPLWAWISRGALLVWFLVFLVLLPFTAWQERKAAQSSQKDVQS</sequence>
<dbReference type="EMBL" id="JANIDW010000002">
    <property type="protein sequence ID" value="MCX5614757.1"/>
    <property type="molecule type" value="Genomic_DNA"/>
</dbReference>
<dbReference type="SUPFAM" id="SSF81342">
    <property type="entry name" value="Transmembrane di-heme cytochromes"/>
    <property type="match status" value="1"/>
</dbReference>
<evidence type="ECO:0000259" key="14">
    <source>
        <dbReference type="PROSITE" id="PS51002"/>
    </source>
</evidence>
<feature type="transmembrane region" description="Helical" evidence="13">
    <location>
        <begin position="188"/>
        <end position="210"/>
    </location>
</feature>
<evidence type="ECO:0000256" key="1">
    <source>
        <dbReference type="ARBA" id="ARBA00004141"/>
    </source>
</evidence>
<evidence type="ECO:0000256" key="8">
    <source>
        <dbReference type="ARBA" id="ARBA00022982"/>
    </source>
</evidence>
<dbReference type="PROSITE" id="PS51002">
    <property type="entry name" value="CYTB_NTER"/>
    <property type="match status" value="1"/>
</dbReference>
<feature type="transmembrane region" description="Helical" evidence="13">
    <location>
        <begin position="300"/>
        <end position="319"/>
    </location>
</feature>
<comment type="function">
    <text evidence="12">Component of the ubiquinol-cytochrome c reductase complex (complex III or cytochrome b-c1 complex), which is a respiratory chain that generates an electrochemical potential coupled to ATP synthesis.</text>
</comment>
<evidence type="ECO:0000256" key="12">
    <source>
        <dbReference type="RuleBase" id="RU003385"/>
    </source>
</evidence>
<keyword evidence="17" id="KW-1185">Reference proteome</keyword>
<dbReference type="InterPro" id="IPR048259">
    <property type="entry name" value="Cytochrome_b_N_euk/bac"/>
</dbReference>
<feature type="transmembrane region" description="Helical" evidence="13">
    <location>
        <begin position="121"/>
        <end position="143"/>
    </location>
</feature>
<evidence type="ECO:0000256" key="7">
    <source>
        <dbReference type="ARBA" id="ARBA00022723"/>
    </source>
</evidence>
<evidence type="ECO:0000259" key="15">
    <source>
        <dbReference type="PROSITE" id="PS51003"/>
    </source>
</evidence>
<proteinExistence type="inferred from homology"/>
<dbReference type="Pfam" id="PF00033">
    <property type="entry name" value="Cytochrome_B"/>
    <property type="match status" value="1"/>
</dbReference>
<keyword evidence="5 12" id="KW-0679">Respiratory chain</keyword>
<keyword evidence="10" id="KW-0408">Iron</keyword>
<feature type="transmembrane region" description="Helical" evidence="13">
    <location>
        <begin position="358"/>
        <end position="383"/>
    </location>
</feature>
<comment type="subcellular location">
    <subcellularLocation>
        <location evidence="1">Membrane</location>
        <topology evidence="1">Multi-pass membrane protein</topology>
    </subcellularLocation>
</comment>
<evidence type="ECO:0000313" key="17">
    <source>
        <dbReference type="Proteomes" id="UP001165648"/>
    </source>
</evidence>
<evidence type="ECO:0000256" key="6">
    <source>
        <dbReference type="ARBA" id="ARBA00022692"/>
    </source>
</evidence>
<dbReference type="InterPro" id="IPR016174">
    <property type="entry name" value="Di-haem_cyt_TM"/>
</dbReference>
<dbReference type="InterPro" id="IPR027387">
    <property type="entry name" value="Cytb/b6-like_sf"/>
</dbReference>
<evidence type="ECO:0000313" key="16">
    <source>
        <dbReference type="EMBL" id="MCX5614757.1"/>
    </source>
</evidence>
<feature type="transmembrane region" description="Helical" evidence="13">
    <location>
        <begin position="85"/>
        <end position="106"/>
    </location>
</feature>
<name>A0ABT3W6R0_9PROT</name>
<protein>
    <recommendedName>
        <fullName evidence="12">Cytochrome b</fullName>
    </recommendedName>
</protein>
<evidence type="ECO:0000256" key="2">
    <source>
        <dbReference type="ARBA" id="ARBA00011649"/>
    </source>
</evidence>
<dbReference type="PANTHER" id="PTHR19271:SF16">
    <property type="entry name" value="CYTOCHROME B"/>
    <property type="match status" value="1"/>
</dbReference>
<feature type="domain" description="Cytochrome b/b6 N-terminal region profile" evidence="14">
    <location>
        <begin position="9"/>
        <end position="219"/>
    </location>
</feature>
<evidence type="ECO:0000256" key="3">
    <source>
        <dbReference type="ARBA" id="ARBA00022448"/>
    </source>
</evidence>
<dbReference type="Proteomes" id="UP001165648">
    <property type="component" value="Unassembled WGS sequence"/>
</dbReference>
<feature type="domain" description="Cytochrome b/b6 C-terminal region profile" evidence="15">
    <location>
        <begin position="222"/>
        <end position="392"/>
    </location>
</feature>
<dbReference type="Pfam" id="PF00032">
    <property type="entry name" value="Cytochrom_B_C"/>
    <property type="match status" value="1"/>
</dbReference>
<evidence type="ECO:0000256" key="11">
    <source>
        <dbReference type="ARBA" id="ARBA00023136"/>
    </source>
</evidence>
<evidence type="ECO:0000256" key="4">
    <source>
        <dbReference type="ARBA" id="ARBA00022617"/>
    </source>
</evidence>
<organism evidence="16 17">
    <name type="scientific">Bombella saccharophila</name>
    <dbReference type="NCBI Taxonomy" id="2967338"/>
    <lineage>
        <taxon>Bacteria</taxon>
        <taxon>Pseudomonadati</taxon>
        <taxon>Pseudomonadota</taxon>
        <taxon>Alphaproteobacteria</taxon>
        <taxon>Acetobacterales</taxon>
        <taxon>Acetobacteraceae</taxon>
        <taxon>Bombella</taxon>
    </lineage>
</organism>
<feature type="transmembrane region" description="Helical" evidence="13">
    <location>
        <begin position="37"/>
        <end position="64"/>
    </location>
</feature>
<feature type="transmembrane region" description="Helical" evidence="13">
    <location>
        <begin position="331"/>
        <end position="352"/>
    </location>
</feature>
<dbReference type="InterPro" id="IPR036150">
    <property type="entry name" value="Cyt_b/b6_C_sf"/>
</dbReference>
<reference evidence="16 17" key="1">
    <citation type="submission" date="2022-07" db="EMBL/GenBank/DDBJ databases">
        <title>Bombella genomes.</title>
        <authorList>
            <person name="Harer L."/>
            <person name="Styblova S."/>
            <person name="Ehrmann M."/>
        </authorList>
    </citation>
    <scope>NUCLEOTIDE SEQUENCE [LARGE SCALE GENOMIC DNA]</scope>
    <source>
        <strain evidence="16 17">TMW 2.2558</strain>
    </source>
</reference>